<evidence type="ECO:0000256" key="6">
    <source>
        <dbReference type="ARBA" id="ARBA00022989"/>
    </source>
</evidence>
<keyword evidence="7" id="KW-0406">Ion transport</keyword>
<gene>
    <name evidence="11" type="ORF">CHS0354_020814</name>
</gene>
<reference evidence="11" key="3">
    <citation type="submission" date="2023-05" db="EMBL/GenBank/DDBJ databases">
        <authorList>
            <person name="Smith C.H."/>
        </authorList>
    </citation>
    <scope>NUCLEOTIDE SEQUENCE</scope>
    <source>
        <strain evidence="11">CHS0354</strain>
        <tissue evidence="11">Mantle</tissue>
    </source>
</reference>
<dbReference type="EMBL" id="JAEAOA010001269">
    <property type="protein sequence ID" value="KAK3577936.1"/>
    <property type="molecule type" value="Genomic_DNA"/>
</dbReference>
<dbReference type="PANTHER" id="PTHR46480:SF1">
    <property type="entry name" value="VOLTAGE-GATED HYDROGEN CHANNEL 1"/>
    <property type="match status" value="1"/>
</dbReference>
<keyword evidence="5" id="KW-0851">Voltage-gated channel</keyword>
<sequence>MTDEMQTGLPTLYMNGTTDRQDSVISLISLPREDPILTTPTKKKSKLRRRRKRLSKLLHTHVALITISILGCLDAVCVSGQIICDILIMTENLHTYETLHKTTVNLMIEVLPNLLNKTTHGDWSLEQIVDFLSLRKDPGLPRNGESENDNNHTLTPITSETGTHLTNSYLGDAALYINALIEQYQWKHDMKASSEISHHRSKRAGGGSGSAHGLTYELTHVFHIGSMVILSILLLETILKISAMGRKFIDHKIEVFDAFVLTVSWCLDVGFWEGIWAMPGREAATILIFILPWRVIRIVNSFVLVIQEKDLVMLKVVKQRYRASARKNGELKIKLDKYRLWVRQLQGLCRKCGARESAIQTCVPKGKRRHSPFFSSLSNLASAALFITTGSSSKMDKCLSLSSDDDEDDATIQQIGHLASIASDSQVIAPITFALTPDLDASGTQNPVLSFDLESVTSISTKADSESSGIFTRL</sequence>
<comment type="caution">
    <text evidence="11">The sequence shown here is derived from an EMBL/GenBank/DDBJ whole genome shotgun (WGS) entry which is preliminary data.</text>
</comment>
<keyword evidence="12" id="KW-1185">Reference proteome</keyword>
<feature type="transmembrane region" description="Helical" evidence="10">
    <location>
        <begin position="57"/>
        <end position="83"/>
    </location>
</feature>
<reference evidence="11" key="1">
    <citation type="journal article" date="2021" name="Genome Biol. Evol.">
        <title>A High-Quality Reference Genome for a Parasitic Bivalve with Doubly Uniparental Inheritance (Bivalvia: Unionida).</title>
        <authorList>
            <person name="Smith C.H."/>
        </authorList>
    </citation>
    <scope>NUCLEOTIDE SEQUENCE</scope>
    <source>
        <strain evidence="11">CHS0354</strain>
    </source>
</reference>
<evidence type="ECO:0000313" key="12">
    <source>
        <dbReference type="Proteomes" id="UP001195483"/>
    </source>
</evidence>
<evidence type="ECO:0000256" key="5">
    <source>
        <dbReference type="ARBA" id="ARBA00022882"/>
    </source>
</evidence>
<keyword evidence="3" id="KW-1003">Cell membrane</keyword>
<keyword evidence="4 10" id="KW-0812">Transmembrane</keyword>
<dbReference type="PANTHER" id="PTHR46480">
    <property type="entry name" value="F20B24.22"/>
    <property type="match status" value="1"/>
</dbReference>
<evidence type="ECO:0000256" key="3">
    <source>
        <dbReference type="ARBA" id="ARBA00022475"/>
    </source>
</evidence>
<dbReference type="AlphaFoldDB" id="A0AAE0VHL9"/>
<dbReference type="InterPro" id="IPR027359">
    <property type="entry name" value="Volt_channel_dom_sf"/>
</dbReference>
<evidence type="ECO:0000256" key="1">
    <source>
        <dbReference type="ARBA" id="ARBA00004651"/>
    </source>
</evidence>
<keyword evidence="9" id="KW-0407">Ion channel</keyword>
<comment type="subcellular location">
    <subcellularLocation>
        <location evidence="1">Cell membrane</location>
        <topology evidence="1">Multi-pass membrane protein</topology>
    </subcellularLocation>
</comment>
<evidence type="ECO:0000256" key="9">
    <source>
        <dbReference type="ARBA" id="ARBA00023303"/>
    </source>
</evidence>
<evidence type="ECO:0000256" key="10">
    <source>
        <dbReference type="SAM" id="Phobius"/>
    </source>
</evidence>
<proteinExistence type="predicted"/>
<evidence type="ECO:0000256" key="7">
    <source>
        <dbReference type="ARBA" id="ARBA00023065"/>
    </source>
</evidence>
<evidence type="ECO:0000256" key="4">
    <source>
        <dbReference type="ARBA" id="ARBA00022692"/>
    </source>
</evidence>
<dbReference type="GO" id="GO:0005886">
    <property type="term" value="C:plasma membrane"/>
    <property type="evidence" value="ECO:0007669"/>
    <property type="project" value="UniProtKB-SubCell"/>
</dbReference>
<evidence type="ECO:0000256" key="8">
    <source>
        <dbReference type="ARBA" id="ARBA00023136"/>
    </source>
</evidence>
<evidence type="ECO:0008006" key="13">
    <source>
        <dbReference type="Google" id="ProtNLM"/>
    </source>
</evidence>
<organism evidence="11 12">
    <name type="scientific">Potamilus streckersoni</name>
    <dbReference type="NCBI Taxonomy" id="2493646"/>
    <lineage>
        <taxon>Eukaryota</taxon>
        <taxon>Metazoa</taxon>
        <taxon>Spiralia</taxon>
        <taxon>Lophotrochozoa</taxon>
        <taxon>Mollusca</taxon>
        <taxon>Bivalvia</taxon>
        <taxon>Autobranchia</taxon>
        <taxon>Heteroconchia</taxon>
        <taxon>Palaeoheterodonta</taxon>
        <taxon>Unionida</taxon>
        <taxon>Unionoidea</taxon>
        <taxon>Unionidae</taxon>
        <taxon>Ambleminae</taxon>
        <taxon>Lampsilini</taxon>
        <taxon>Potamilus</taxon>
    </lineage>
</organism>
<keyword evidence="2" id="KW-0813">Transport</keyword>
<keyword evidence="6 10" id="KW-1133">Transmembrane helix</keyword>
<dbReference type="GO" id="GO:0034702">
    <property type="term" value="C:monoatomic ion channel complex"/>
    <property type="evidence" value="ECO:0007669"/>
    <property type="project" value="UniProtKB-KW"/>
</dbReference>
<accession>A0AAE0VHL9</accession>
<evidence type="ECO:0000313" key="11">
    <source>
        <dbReference type="EMBL" id="KAK3577936.1"/>
    </source>
</evidence>
<keyword evidence="8 10" id="KW-0472">Membrane</keyword>
<evidence type="ECO:0000256" key="2">
    <source>
        <dbReference type="ARBA" id="ARBA00022448"/>
    </source>
</evidence>
<reference evidence="11" key="2">
    <citation type="journal article" date="2021" name="Genome Biol. Evol.">
        <title>Developing a high-quality reference genome for a parasitic bivalve with doubly uniparental inheritance (Bivalvia: Unionida).</title>
        <authorList>
            <person name="Smith C.H."/>
        </authorList>
    </citation>
    <scope>NUCLEOTIDE SEQUENCE</scope>
    <source>
        <strain evidence="11">CHS0354</strain>
        <tissue evidence="11">Mantle</tissue>
    </source>
</reference>
<dbReference type="InterPro" id="IPR031846">
    <property type="entry name" value="Hvcn1"/>
</dbReference>
<dbReference type="Gene3D" id="1.20.120.350">
    <property type="entry name" value="Voltage-gated potassium channels. Chain C"/>
    <property type="match status" value="1"/>
</dbReference>
<name>A0AAE0VHL9_9BIVA</name>
<dbReference type="GO" id="GO:0030171">
    <property type="term" value="F:voltage-gated proton channel activity"/>
    <property type="evidence" value="ECO:0007669"/>
    <property type="project" value="InterPro"/>
</dbReference>
<protein>
    <recommendedName>
        <fullName evidence="13">Voltage-gated hydrogen channel 1</fullName>
    </recommendedName>
</protein>
<dbReference type="Proteomes" id="UP001195483">
    <property type="component" value="Unassembled WGS sequence"/>
</dbReference>